<comment type="subcellular location">
    <subcellularLocation>
        <location evidence="1">Endoplasmic reticulum</location>
    </subcellularLocation>
    <subcellularLocation>
        <location evidence="2">Membrane</location>
    </subcellularLocation>
</comment>
<protein>
    <recommendedName>
        <fullName evidence="5">HTH domain-containing protein</fullName>
    </recommendedName>
</protein>
<dbReference type="Gene3D" id="3.40.50.1820">
    <property type="entry name" value="alpha/beta hydrolase"/>
    <property type="match status" value="1"/>
</dbReference>
<dbReference type="SUPFAM" id="SSF53474">
    <property type="entry name" value="alpha/beta-Hydrolases"/>
    <property type="match status" value="1"/>
</dbReference>
<dbReference type="RefSeq" id="WP_154380527.1">
    <property type="nucleotide sequence ID" value="NZ_WKJJ01000023.1"/>
</dbReference>
<evidence type="ECO:0000256" key="2">
    <source>
        <dbReference type="ARBA" id="ARBA00004370"/>
    </source>
</evidence>
<reference evidence="6 7" key="1">
    <citation type="submission" date="2019-11" db="EMBL/GenBank/DDBJ databases">
        <title>Novel species isolated from a subtropical stream in China.</title>
        <authorList>
            <person name="Lu H."/>
        </authorList>
    </citation>
    <scope>NUCLEOTIDE SEQUENCE [LARGE SCALE GENOMIC DNA]</scope>
    <source>
        <strain evidence="6 7">FT92W</strain>
    </source>
</reference>
<feature type="domain" description="HTH" evidence="5">
    <location>
        <begin position="875"/>
        <end position="944"/>
    </location>
</feature>
<sequence length="1477" mass="166136">MALPDRALNILELILAHSELKGPEVALVGHSTGGLLIKQMMRTISSLASSRVDAAEFQTQVRRVALIATPNSGTDQASLKDRFRIFTRPSAAAVELVRNNPGLRDLNHWYREWAITKGIRHLILTETKPTSWFWGLISKPDSSDPGLSSRPIPIDADHFSICKPHSRASEVYVHLRKFLAESFNAIHPDQIVKNILDQNSRTITSIEEGQSEILQITNLNHDLLIQISEKTEGPPNPKVVPLVDAEIESRLNRLRKCRFFHEFDRVAEAKKLYSAVLTGGLVYGSTTLRARALAWCARVLADPEHRCEARTLLRSASELADCKETQVAESILLRLEGQYSQAQIALSRSEDPLSRSARFIIAQQELGSSSALEWAAKSELDFGSLDGDGKFFWVTSLIASEKWEDALNLAATIHEADFEQSPVLLFTAALSNLFLAVPAELRKGLESHIPFELDTFPLNDDEHEILLRRKARDLFLRASIAAKDLFCRELEHTASDYHLWLMLRDPESKDEGLNLLKRSLDHSEYPLRRVNFAFRFGLKLDFDSVEREIDKQDAINGGASLDAAFARLVLTLNQGTPLAVLKYLSQHRPQLQGHLIPDLLDSIEIQALTSSGQLELAEEKIVKLKESGVPESTLEKLRRFIAGAAGSDASVTARIIQYKESKKISDLSSLVDALLQNKDWDQLVQYSGELYTQTKSIGDAETLVIALENSGMCDKLEQFLSAHTAIIEQSEILMTSWSWVLFRAGRLYEASNVLQHLLSQRDDRRDRLLEVNIAIASGAWESLAEFAEKQWKNREKRSAEELMHSARIGLHISAPRAKDLMLAAIEISPTSPQILLDGYMLATEADWDLGEISSSWLNRAAEYSGDDGPVRKLSLKEVVDSQPDWNRRATETIKNTISGEMPTFLAAKMLNRTLVDLVLANGILNINQADTRRRAIISAFSGARVPVAISNGHLALDATAILTLGRLGLLDKLKSTFKTISIPHSTLPLFFKERKKVKFHQPSQIKRSIFTLQLISLGEIFISSEKAPINSDLAFEIGNELSALISEVSMKRNDGYTNHFVATSFPVHRVGSLREEEVDLSAYSDILCHAGSVLNKLITMGHITIREQQLATDYLKMQGQLTCCNIELPDGATVYFDDLTFIHLYHAGILNHLHKSGLKVYLSPASVAHAKSLIDFEHLAPEQLTVIDDIKSYLETGIAEGDIVLSPAPKDSDISDYELIAHPSLSVFQNIENIDILMVDDRYLNHHTLLSDNTTKKETPIITSIDLLSSWNYSGVLRKEQFYGAMTTLRRACYVFVPIDLLELQYYFELSTVRDGVIIENAELRAVREYLLKIRMSDALRIPKEGPWLESIMRVFTTSLKNQWLSGVSEDIAAARSNWLWKQIDALEWASILPEDTSFENAIHQYKMQNMLLILNLTNVDSLELRNRYWRWLERDVIFNLKSNHPDVYGDILTWCGNTIAEIASKDYTLEDNDELR</sequence>
<gene>
    <name evidence="6" type="ORF">GJ700_28750</name>
</gene>
<dbReference type="EMBL" id="WKJJ01000023">
    <property type="protein sequence ID" value="MRV75712.1"/>
    <property type="molecule type" value="Genomic_DNA"/>
</dbReference>
<name>A0A7X2ITY6_9BURK</name>
<dbReference type="PANTHER" id="PTHR48182">
    <property type="entry name" value="PROTEIN SERAC1"/>
    <property type="match status" value="1"/>
</dbReference>
<dbReference type="InterPro" id="IPR056620">
    <property type="entry name" value="HTH_next_PIN-TPR-GreABC"/>
</dbReference>
<keyword evidence="7" id="KW-1185">Reference proteome</keyword>
<dbReference type="PANTHER" id="PTHR48182:SF2">
    <property type="entry name" value="PROTEIN SERAC1"/>
    <property type="match status" value="1"/>
</dbReference>
<organism evidence="6 7">
    <name type="scientific">Pseudoduganella rivuli</name>
    <dbReference type="NCBI Taxonomy" id="2666085"/>
    <lineage>
        <taxon>Bacteria</taxon>
        <taxon>Pseudomonadati</taxon>
        <taxon>Pseudomonadota</taxon>
        <taxon>Betaproteobacteria</taxon>
        <taxon>Burkholderiales</taxon>
        <taxon>Oxalobacteraceae</taxon>
        <taxon>Telluria group</taxon>
        <taxon>Pseudoduganella</taxon>
    </lineage>
</organism>
<keyword evidence="4" id="KW-0472">Membrane</keyword>
<evidence type="ECO:0000256" key="4">
    <source>
        <dbReference type="ARBA" id="ARBA00023136"/>
    </source>
</evidence>
<dbReference type="Pfam" id="PF24407">
    <property type="entry name" value="HTH_upst_double_PIN"/>
    <property type="match status" value="1"/>
</dbReference>
<dbReference type="Proteomes" id="UP000446768">
    <property type="component" value="Unassembled WGS sequence"/>
</dbReference>
<evidence type="ECO:0000259" key="5">
    <source>
        <dbReference type="Pfam" id="PF24407"/>
    </source>
</evidence>
<evidence type="ECO:0000256" key="3">
    <source>
        <dbReference type="ARBA" id="ARBA00022824"/>
    </source>
</evidence>
<evidence type="ECO:0000313" key="7">
    <source>
        <dbReference type="Proteomes" id="UP000446768"/>
    </source>
</evidence>
<evidence type="ECO:0000256" key="1">
    <source>
        <dbReference type="ARBA" id="ARBA00004240"/>
    </source>
</evidence>
<keyword evidence="3" id="KW-0256">Endoplasmic reticulum</keyword>
<dbReference type="GO" id="GO:0016020">
    <property type="term" value="C:membrane"/>
    <property type="evidence" value="ECO:0007669"/>
    <property type="project" value="UniProtKB-SubCell"/>
</dbReference>
<comment type="caution">
    <text evidence="6">The sequence shown here is derived from an EMBL/GenBank/DDBJ whole genome shotgun (WGS) entry which is preliminary data.</text>
</comment>
<dbReference type="InterPro" id="IPR029058">
    <property type="entry name" value="AB_hydrolase_fold"/>
</dbReference>
<accession>A0A7X2ITY6</accession>
<dbReference type="InterPro" id="IPR052374">
    <property type="entry name" value="SERAC1"/>
</dbReference>
<proteinExistence type="predicted"/>
<evidence type="ECO:0000313" key="6">
    <source>
        <dbReference type="EMBL" id="MRV75712.1"/>
    </source>
</evidence>